<comment type="subcellular location">
    <subcellularLocation>
        <location evidence="6">Cytoplasm</location>
    </subcellularLocation>
</comment>
<comment type="function">
    <text evidence="6">Ligates lysine onto the cytidine present at position 34 of the AUA codon-specific tRNA(Ile) that contains the anticodon CAU, in an ATP-dependent manner. Cytidine is converted to lysidine, thus changing the amino acid specificity of the tRNA from methionine to isoleucine.</text>
</comment>
<dbReference type="GO" id="GO:0032267">
    <property type="term" value="F:tRNA(Ile)-lysidine synthase activity"/>
    <property type="evidence" value="ECO:0007669"/>
    <property type="project" value="UniProtKB-EC"/>
</dbReference>
<keyword evidence="6" id="KW-0963">Cytoplasm</keyword>
<evidence type="ECO:0000256" key="6">
    <source>
        <dbReference type="HAMAP-Rule" id="MF_01161"/>
    </source>
</evidence>
<dbReference type="PANTHER" id="PTHR43033:SF1">
    <property type="entry name" value="TRNA(ILE)-LYSIDINE SYNTHASE-RELATED"/>
    <property type="match status" value="1"/>
</dbReference>
<dbReference type="CDD" id="cd01992">
    <property type="entry name" value="TilS_N"/>
    <property type="match status" value="1"/>
</dbReference>
<dbReference type="SUPFAM" id="SSF52402">
    <property type="entry name" value="Adenine nucleotide alpha hydrolases-like"/>
    <property type="match status" value="1"/>
</dbReference>
<gene>
    <name evidence="6" type="primary">tilS</name>
    <name evidence="8" type="ORF">SAMN05443551_0875</name>
</gene>
<evidence type="ECO:0000256" key="5">
    <source>
        <dbReference type="ARBA" id="ARBA00048539"/>
    </source>
</evidence>
<comment type="catalytic activity">
    <reaction evidence="5 6">
        <text>cytidine(34) in tRNA(Ile2) + L-lysine + ATP = lysidine(34) in tRNA(Ile2) + AMP + diphosphate + H(+)</text>
        <dbReference type="Rhea" id="RHEA:43744"/>
        <dbReference type="Rhea" id="RHEA-COMP:10625"/>
        <dbReference type="Rhea" id="RHEA-COMP:10670"/>
        <dbReference type="ChEBI" id="CHEBI:15378"/>
        <dbReference type="ChEBI" id="CHEBI:30616"/>
        <dbReference type="ChEBI" id="CHEBI:32551"/>
        <dbReference type="ChEBI" id="CHEBI:33019"/>
        <dbReference type="ChEBI" id="CHEBI:82748"/>
        <dbReference type="ChEBI" id="CHEBI:83665"/>
        <dbReference type="ChEBI" id="CHEBI:456215"/>
        <dbReference type="EC" id="6.3.4.19"/>
    </reaction>
</comment>
<evidence type="ECO:0000259" key="7">
    <source>
        <dbReference type="Pfam" id="PF01171"/>
    </source>
</evidence>
<sequence length="462" mass="51554">MTDAPLDQRFADAMGQLLGPDFPSEIGLAVSGGGDSMAMLALCHNWTRVYGVRLWVVTIDHGLRPESADEARMVAEECAALGWPHATVRWDWDGTGNVMDAARRARLELINRWRGTLRYVLMAHTQDDVAETFLMRLSRGSGVRGLSAMAAKRDVGSSPSKDLEAEEYVGDIPKQWEIAKGGPGRSGTFQIVRPCLGMSRAELRHYLKTLKGRWVDDPSNENDAYLRARMRKLLPDLAEVGLDISTLSETAHRLARADTALRARACQVWKRIGSEGRVGSEPTGELLFDRDGFDRLERDTQMRLLADALRYTSSQTYAPREDALEALLDRILGGGGGTLHGCEVRMERDQLRVFREYNAVAGLETELTSVDGRMRLWDGRWRVTDLGQTGTRIRALGPDGWAQIAEKRGDSPPFHSARSLPSFWRDDQLVACTPLGFGNNAHTRLWPMGREMFNFAAFLLSH</sequence>
<dbReference type="InterPro" id="IPR014729">
    <property type="entry name" value="Rossmann-like_a/b/a_fold"/>
</dbReference>
<feature type="domain" description="tRNA(Ile)-lysidine/2-thiocytidine synthase N-terminal" evidence="7">
    <location>
        <begin position="26"/>
        <end position="232"/>
    </location>
</feature>
<dbReference type="GO" id="GO:0005737">
    <property type="term" value="C:cytoplasm"/>
    <property type="evidence" value="ECO:0007669"/>
    <property type="project" value="UniProtKB-SubCell"/>
</dbReference>
<dbReference type="Proteomes" id="UP000184221">
    <property type="component" value="Unassembled WGS sequence"/>
</dbReference>
<dbReference type="HAMAP" id="MF_01161">
    <property type="entry name" value="tRNA_Ile_lys_synt"/>
    <property type="match status" value="1"/>
</dbReference>
<keyword evidence="3 6" id="KW-0547">Nucleotide-binding</keyword>
<dbReference type="RefSeq" id="WP_245818948.1">
    <property type="nucleotide sequence ID" value="NZ_FQXC01000001.1"/>
</dbReference>
<evidence type="ECO:0000256" key="3">
    <source>
        <dbReference type="ARBA" id="ARBA00022741"/>
    </source>
</evidence>
<feature type="binding site" evidence="6">
    <location>
        <begin position="31"/>
        <end position="36"/>
    </location>
    <ligand>
        <name>ATP</name>
        <dbReference type="ChEBI" id="CHEBI:30616"/>
    </ligand>
</feature>
<dbReference type="EMBL" id="FQXC01000001">
    <property type="protein sequence ID" value="SHG87462.1"/>
    <property type="molecule type" value="Genomic_DNA"/>
</dbReference>
<dbReference type="STRING" id="996342.SAMN05443551_0875"/>
<dbReference type="GO" id="GO:0005524">
    <property type="term" value="F:ATP binding"/>
    <property type="evidence" value="ECO:0007669"/>
    <property type="project" value="UniProtKB-UniRule"/>
</dbReference>
<evidence type="ECO:0000256" key="4">
    <source>
        <dbReference type="ARBA" id="ARBA00022840"/>
    </source>
</evidence>
<keyword evidence="4 6" id="KW-0067">ATP-binding</keyword>
<dbReference type="PANTHER" id="PTHR43033">
    <property type="entry name" value="TRNA(ILE)-LYSIDINE SYNTHASE-RELATED"/>
    <property type="match status" value="1"/>
</dbReference>
<dbReference type="InterPro" id="IPR012094">
    <property type="entry name" value="tRNA_Ile_lys_synt"/>
</dbReference>
<protein>
    <recommendedName>
        <fullName evidence="6">tRNA(Ile)-lysidine synthase</fullName>
        <ecNumber evidence="6">6.3.4.19</ecNumber>
    </recommendedName>
    <alternativeName>
        <fullName evidence="6">tRNA(Ile)-2-lysyl-cytidine synthase</fullName>
    </alternativeName>
    <alternativeName>
        <fullName evidence="6">tRNA(Ile)-lysidine synthetase</fullName>
    </alternativeName>
</protein>
<evidence type="ECO:0000256" key="2">
    <source>
        <dbReference type="ARBA" id="ARBA00022694"/>
    </source>
</evidence>
<dbReference type="AlphaFoldDB" id="A0A1M5NDB3"/>
<reference evidence="8 9" key="1">
    <citation type="submission" date="2016-11" db="EMBL/GenBank/DDBJ databases">
        <authorList>
            <person name="Jaros S."/>
            <person name="Januszkiewicz K."/>
            <person name="Wedrychowicz H."/>
        </authorList>
    </citation>
    <scope>NUCLEOTIDE SEQUENCE [LARGE SCALE GENOMIC DNA]</scope>
    <source>
        <strain evidence="8 9">DSM 29431</strain>
    </source>
</reference>
<evidence type="ECO:0000313" key="9">
    <source>
        <dbReference type="Proteomes" id="UP000184221"/>
    </source>
</evidence>
<accession>A0A1M5NDB3</accession>
<keyword evidence="2 6" id="KW-0819">tRNA processing</keyword>
<organism evidence="8 9">
    <name type="scientific">Marivita hallyeonensis</name>
    <dbReference type="NCBI Taxonomy" id="996342"/>
    <lineage>
        <taxon>Bacteria</taxon>
        <taxon>Pseudomonadati</taxon>
        <taxon>Pseudomonadota</taxon>
        <taxon>Alphaproteobacteria</taxon>
        <taxon>Rhodobacterales</taxon>
        <taxon>Roseobacteraceae</taxon>
        <taxon>Marivita</taxon>
    </lineage>
</organism>
<evidence type="ECO:0000256" key="1">
    <source>
        <dbReference type="ARBA" id="ARBA00022598"/>
    </source>
</evidence>
<dbReference type="NCBIfam" id="TIGR02432">
    <property type="entry name" value="lysidine_TilS_N"/>
    <property type="match status" value="1"/>
</dbReference>
<keyword evidence="9" id="KW-1185">Reference proteome</keyword>
<keyword evidence="1 6" id="KW-0436">Ligase</keyword>
<evidence type="ECO:0000313" key="8">
    <source>
        <dbReference type="EMBL" id="SHG87462.1"/>
    </source>
</evidence>
<comment type="domain">
    <text evidence="6">The N-terminal region contains the highly conserved SGGXDS motif, predicted to be a P-loop motif involved in ATP binding.</text>
</comment>
<dbReference type="EC" id="6.3.4.19" evidence="6"/>
<dbReference type="GO" id="GO:0006400">
    <property type="term" value="P:tRNA modification"/>
    <property type="evidence" value="ECO:0007669"/>
    <property type="project" value="UniProtKB-UniRule"/>
</dbReference>
<comment type="similarity">
    <text evidence="6">Belongs to the tRNA(Ile)-lysidine synthase family.</text>
</comment>
<name>A0A1M5NDB3_9RHOB</name>
<dbReference type="Pfam" id="PF01171">
    <property type="entry name" value="ATP_bind_3"/>
    <property type="match status" value="1"/>
</dbReference>
<dbReference type="InterPro" id="IPR011063">
    <property type="entry name" value="TilS/TtcA_N"/>
</dbReference>
<dbReference type="InterPro" id="IPR012795">
    <property type="entry name" value="tRNA_Ile_lys_synt_N"/>
</dbReference>
<proteinExistence type="inferred from homology"/>
<dbReference type="Gene3D" id="3.40.50.620">
    <property type="entry name" value="HUPs"/>
    <property type="match status" value="1"/>
</dbReference>